<evidence type="ECO:0000313" key="6">
    <source>
        <dbReference type="EMBL" id="ABU58458.1"/>
    </source>
</evidence>
<evidence type="ECO:0000256" key="1">
    <source>
        <dbReference type="ARBA" id="ARBA00023015"/>
    </source>
</evidence>
<dbReference type="InterPro" id="IPR009057">
    <property type="entry name" value="Homeodomain-like_sf"/>
</dbReference>
<dbReference type="AlphaFoldDB" id="A7NLR2"/>
<name>A7NLR2_ROSCS</name>
<dbReference type="InterPro" id="IPR020449">
    <property type="entry name" value="Tscrpt_reg_AraC-type_HTH"/>
</dbReference>
<dbReference type="InterPro" id="IPR037923">
    <property type="entry name" value="HTH-like"/>
</dbReference>
<keyword evidence="2" id="KW-0238">DNA-binding</keyword>
<evidence type="ECO:0000256" key="4">
    <source>
        <dbReference type="SAM" id="MobiDB-lite"/>
    </source>
</evidence>
<dbReference type="EMBL" id="CP000804">
    <property type="protein sequence ID" value="ABU58458.1"/>
    <property type="molecule type" value="Genomic_DNA"/>
</dbReference>
<dbReference type="PANTHER" id="PTHR46796">
    <property type="entry name" value="HTH-TYPE TRANSCRIPTIONAL ACTIVATOR RHAS-RELATED"/>
    <property type="match status" value="1"/>
</dbReference>
<dbReference type="Pfam" id="PF12852">
    <property type="entry name" value="Cupin_6"/>
    <property type="match status" value="1"/>
</dbReference>
<dbReference type="InterPro" id="IPR050204">
    <property type="entry name" value="AraC_XylS_family_regulators"/>
</dbReference>
<dbReference type="SUPFAM" id="SSF51215">
    <property type="entry name" value="Regulatory protein AraC"/>
    <property type="match status" value="1"/>
</dbReference>
<dbReference type="GO" id="GO:0003700">
    <property type="term" value="F:DNA-binding transcription factor activity"/>
    <property type="evidence" value="ECO:0007669"/>
    <property type="project" value="InterPro"/>
</dbReference>
<dbReference type="Gene3D" id="1.10.10.60">
    <property type="entry name" value="Homeodomain-like"/>
    <property type="match status" value="2"/>
</dbReference>
<keyword evidence="1" id="KW-0805">Transcription regulation</keyword>
<dbReference type="PROSITE" id="PS01124">
    <property type="entry name" value="HTH_ARAC_FAMILY_2"/>
    <property type="match status" value="1"/>
</dbReference>
<gene>
    <name evidence="6" type="ordered locus">Rcas_2376</name>
</gene>
<proteinExistence type="predicted"/>
<keyword evidence="7" id="KW-1185">Reference proteome</keyword>
<dbReference type="PRINTS" id="PR00032">
    <property type="entry name" value="HTHARAC"/>
</dbReference>
<evidence type="ECO:0000256" key="3">
    <source>
        <dbReference type="ARBA" id="ARBA00023163"/>
    </source>
</evidence>
<dbReference type="Pfam" id="PF12833">
    <property type="entry name" value="HTH_18"/>
    <property type="match status" value="1"/>
</dbReference>
<sequence length="342" mass="38023">MVWTVYDNSSISFCLWSRVMDSLSHVLNTVRLRSSVYCRSELGSPWGLHFAPRSCAVFHALHRGNGYLCVEGDAGLLPLREGDVVLLPGGEEHSILETPDAPLFRNLELDQWGECALMRWSDAPTAVILCGTFDFEHIGTYALLKHLPRVVHIPRSENSALNSILALMASEAEAGRPAKEVALRRLADILFIQIIQRWVEIEGIERCGWFGALHDPLIGRALELIHAQPQHSWTVAALARAVACSRSFFAARFTALVGEPPMEYLRRWRLQLATHLLMDHAHVSAGDIAARIGYHSEAAFSKAFKRSLGIAPGAYRKRHSAARSSTDARDVNGIMNRNSANR</sequence>
<dbReference type="KEGG" id="rca:Rcas_2376"/>
<feature type="domain" description="HTH araC/xylS-type" evidence="5">
    <location>
        <begin position="219"/>
        <end position="318"/>
    </location>
</feature>
<organism evidence="6 7">
    <name type="scientific">Roseiflexus castenholzii (strain DSM 13941 / HLO8)</name>
    <dbReference type="NCBI Taxonomy" id="383372"/>
    <lineage>
        <taxon>Bacteria</taxon>
        <taxon>Bacillati</taxon>
        <taxon>Chloroflexota</taxon>
        <taxon>Chloroflexia</taxon>
        <taxon>Chloroflexales</taxon>
        <taxon>Roseiflexineae</taxon>
        <taxon>Roseiflexaceae</taxon>
        <taxon>Roseiflexus</taxon>
    </lineage>
</organism>
<dbReference type="Proteomes" id="UP000000263">
    <property type="component" value="Chromosome"/>
</dbReference>
<evidence type="ECO:0000259" key="5">
    <source>
        <dbReference type="PROSITE" id="PS01124"/>
    </source>
</evidence>
<dbReference type="GO" id="GO:0043565">
    <property type="term" value="F:sequence-specific DNA binding"/>
    <property type="evidence" value="ECO:0007669"/>
    <property type="project" value="InterPro"/>
</dbReference>
<evidence type="ECO:0000256" key="2">
    <source>
        <dbReference type="ARBA" id="ARBA00023125"/>
    </source>
</evidence>
<evidence type="ECO:0000313" key="7">
    <source>
        <dbReference type="Proteomes" id="UP000000263"/>
    </source>
</evidence>
<keyword evidence="3" id="KW-0804">Transcription</keyword>
<protein>
    <submittedName>
        <fullName evidence="6">Transcriptional regulator, AraC family</fullName>
    </submittedName>
</protein>
<dbReference type="SMART" id="SM00342">
    <property type="entry name" value="HTH_ARAC"/>
    <property type="match status" value="1"/>
</dbReference>
<dbReference type="HOGENOM" id="CLU_000445_81_0_0"/>
<feature type="region of interest" description="Disordered" evidence="4">
    <location>
        <begin position="319"/>
        <end position="342"/>
    </location>
</feature>
<accession>A7NLR2</accession>
<dbReference type="InterPro" id="IPR018060">
    <property type="entry name" value="HTH_AraC"/>
</dbReference>
<reference evidence="6 7" key="1">
    <citation type="submission" date="2007-08" db="EMBL/GenBank/DDBJ databases">
        <title>Complete sequence of Roseiflexus castenholzii DSM 13941.</title>
        <authorList>
            <consortium name="US DOE Joint Genome Institute"/>
            <person name="Copeland A."/>
            <person name="Lucas S."/>
            <person name="Lapidus A."/>
            <person name="Barry K."/>
            <person name="Glavina del Rio T."/>
            <person name="Dalin E."/>
            <person name="Tice H."/>
            <person name="Pitluck S."/>
            <person name="Thompson L.S."/>
            <person name="Brettin T."/>
            <person name="Bruce D."/>
            <person name="Detter J.C."/>
            <person name="Han C."/>
            <person name="Tapia R."/>
            <person name="Schmutz J."/>
            <person name="Larimer F."/>
            <person name="Land M."/>
            <person name="Hauser L."/>
            <person name="Kyrpides N."/>
            <person name="Mikhailova N."/>
            <person name="Bryant D.A."/>
            <person name="Hanada S."/>
            <person name="Tsukatani Y."/>
            <person name="Richardson P."/>
        </authorList>
    </citation>
    <scope>NUCLEOTIDE SEQUENCE [LARGE SCALE GENOMIC DNA]</scope>
    <source>
        <strain evidence="7">DSM 13941 / HLO8</strain>
    </source>
</reference>
<dbReference type="PANTHER" id="PTHR46796:SF7">
    <property type="entry name" value="ARAC FAMILY TRANSCRIPTIONAL REGULATOR"/>
    <property type="match status" value="1"/>
</dbReference>
<dbReference type="SUPFAM" id="SSF46689">
    <property type="entry name" value="Homeodomain-like"/>
    <property type="match status" value="2"/>
</dbReference>
<dbReference type="STRING" id="383372.Rcas_2376"/>
<dbReference type="InterPro" id="IPR032783">
    <property type="entry name" value="AraC_lig"/>
</dbReference>
<dbReference type="eggNOG" id="COG2207">
    <property type="taxonomic scope" value="Bacteria"/>
</dbReference>